<protein>
    <recommendedName>
        <fullName evidence="3">Ankyrin repeat protein</fullName>
    </recommendedName>
</protein>
<keyword evidence="2" id="KW-1185">Reference proteome</keyword>
<dbReference type="Pfam" id="PF12796">
    <property type="entry name" value="Ank_2"/>
    <property type="match status" value="1"/>
</dbReference>
<comment type="caution">
    <text evidence="1">The sequence shown here is derived from an EMBL/GenBank/DDBJ whole genome shotgun (WGS) entry which is preliminary data.</text>
</comment>
<evidence type="ECO:0008006" key="3">
    <source>
        <dbReference type="Google" id="ProtNLM"/>
    </source>
</evidence>
<sequence>ITAFFLALYYKHLSIVRLLLERRAHPSSPCSFNSLHAAARGGFEKEIIMFIQDFEVKVDIKDIDRATPIIYALQLLEKEASETIPLLFSFGAKKDAIVRDGCWTYANLARSMGRERLVTWLESEANDS</sequence>
<dbReference type="Gene3D" id="1.25.40.20">
    <property type="entry name" value="Ankyrin repeat-containing domain"/>
    <property type="match status" value="1"/>
</dbReference>
<dbReference type="SUPFAM" id="SSF48403">
    <property type="entry name" value="Ankyrin repeat"/>
    <property type="match status" value="1"/>
</dbReference>
<dbReference type="EMBL" id="JAGMUV010000029">
    <property type="protein sequence ID" value="KAH7116465.1"/>
    <property type="molecule type" value="Genomic_DNA"/>
</dbReference>
<dbReference type="InterPro" id="IPR036770">
    <property type="entry name" value="Ankyrin_rpt-contain_sf"/>
</dbReference>
<accession>A0A9P9IEG7</accession>
<name>A0A9P9IEG7_9HYPO</name>
<evidence type="ECO:0000313" key="2">
    <source>
        <dbReference type="Proteomes" id="UP000738349"/>
    </source>
</evidence>
<dbReference type="OrthoDB" id="194358at2759"/>
<proteinExistence type="predicted"/>
<dbReference type="AlphaFoldDB" id="A0A9P9IEG7"/>
<organism evidence="1 2">
    <name type="scientific">Dactylonectria macrodidyma</name>
    <dbReference type="NCBI Taxonomy" id="307937"/>
    <lineage>
        <taxon>Eukaryota</taxon>
        <taxon>Fungi</taxon>
        <taxon>Dikarya</taxon>
        <taxon>Ascomycota</taxon>
        <taxon>Pezizomycotina</taxon>
        <taxon>Sordariomycetes</taxon>
        <taxon>Hypocreomycetidae</taxon>
        <taxon>Hypocreales</taxon>
        <taxon>Nectriaceae</taxon>
        <taxon>Dactylonectria</taxon>
    </lineage>
</organism>
<dbReference type="InterPro" id="IPR002110">
    <property type="entry name" value="Ankyrin_rpt"/>
</dbReference>
<evidence type="ECO:0000313" key="1">
    <source>
        <dbReference type="EMBL" id="KAH7116465.1"/>
    </source>
</evidence>
<reference evidence="1" key="1">
    <citation type="journal article" date="2021" name="Nat. Commun.">
        <title>Genetic determinants of endophytism in the Arabidopsis root mycobiome.</title>
        <authorList>
            <person name="Mesny F."/>
            <person name="Miyauchi S."/>
            <person name="Thiergart T."/>
            <person name="Pickel B."/>
            <person name="Atanasova L."/>
            <person name="Karlsson M."/>
            <person name="Huettel B."/>
            <person name="Barry K.W."/>
            <person name="Haridas S."/>
            <person name="Chen C."/>
            <person name="Bauer D."/>
            <person name="Andreopoulos W."/>
            <person name="Pangilinan J."/>
            <person name="LaButti K."/>
            <person name="Riley R."/>
            <person name="Lipzen A."/>
            <person name="Clum A."/>
            <person name="Drula E."/>
            <person name="Henrissat B."/>
            <person name="Kohler A."/>
            <person name="Grigoriev I.V."/>
            <person name="Martin F.M."/>
            <person name="Hacquard S."/>
        </authorList>
    </citation>
    <scope>NUCLEOTIDE SEQUENCE</scope>
    <source>
        <strain evidence="1">MPI-CAGE-AT-0147</strain>
    </source>
</reference>
<dbReference type="Proteomes" id="UP000738349">
    <property type="component" value="Unassembled WGS sequence"/>
</dbReference>
<feature type="non-terminal residue" evidence="1">
    <location>
        <position position="1"/>
    </location>
</feature>
<gene>
    <name evidence="1" type="ORF">EDB81DRAFT_668723</name>
</gene>